<name>A0AAP4C7L0_9MICC</name>
<evidence type="ECO:0000256" key="2">
    <source>
        <dbReference type="SAM" id="Phobius"/>
    </source>
</evidence>
<keyword evidence="2" id="KW-1133">Transmembrane helix</keyword>
<evidence type="ECO:0000313" key="4">
    <source>
        <dbReference type="Proteomes" id="UP001240483"/>
    </source>
</evidence>
<evidence type="ECO:0000256" key="1">
    <source>
        <dbReference type="SAM" id="MobiDB-lite"/>
    </source>
</evidence>
<dbReference type="RefSeq" id="WP_285327231.1">
    <property type="nucleotide sequence ID" value="NZ_CALUAG010000009.1"/>
</dbReference>
<organism evidence="3 4">
    <name type="scientific">Pseudoglutamicibacter cumminsii</name>
    <dbReference type="NCBI Taxonomy" id="156979"/>
    <lineage>
        <taxon>Bacteria</taxon>
        <taxon>Bacillati</taxon>
        <taxon>Actinomycetota</taxon>
        <taxon>Actinomycetes</taxon>
        <taxon>Micrococcales</taxon>
        <taxon>Micrococcaceae</taxon>
        <taxon>Pseudoglutamicibacter</taxon>
    </lineage>
</organism>
<gene>
    <name evidence="3" type="ORF">QP116_06275</name>
</gene>
<keyword evidence="2" id="KW-0812">Transmembrane</keyword>
<dbReference type="AlphaFoldDB" id="A0AAP4C7L0"/>
<evidence type="ECO:0000313" key="3">
    <source>
        <dbReference type="EMBL" id="MDK6275342.1"/>
    </source>
</evidence>
<feature type="transmembrane region" description="Helical" evidence="2">
    <location>
        <begin position="31"/>
        <end position="54"/>
    </location>
</feature>
<feature type="region of interest" description="Disordered" evidence="1">
    <location>
        <begin position="60"/>
        <end position="79"/>
    </location>
</feature>
<proteinExistence type="predicted"/>
<comment type="caution">
    <text evidence="3">The sequence shown here is derived from an EMBL/GenBank/DDBJ whole genome shotgun (WGS) entry which is preliminary data.</text>
</comment>
<dbReference type="Proteomes" id="UP001240483">
    <property type="component" value="Unassembled WGS sequence"/>
</dbReference>
<feature type="region of interest" description="Disordered" evidence="1">
    <location>
        <begin position="1"/>
        <end position="22"/>
    </location>
</feature>
<protein>
    <submittedName>
        <fullName evidence="3">Uncharacterized protein</fullName>
    </submittedName>
</protein>
<keyword evidence="2" id="KW-0472">Membrane</keyword>
<sequence length="229" mass="25037">MSENERDTSQEAPPHSSSFQDGAVRPRATRWVPLIGALVTFSVMVGMVVAAWIAGGVREPQPVSTSASHFTEDGEPLSSDEVSNLRRAGWLCTDLRTIGFTWQSASGRHIGTTYELRQTFQSPAGTVVIVESREASSGSTQSRIESEDADASNPAILELRDGMGPRWKSELSTDSARFVIAADLPYIHEKLLVHQVRAQATDKIRDLDASRAGGLERLSRGFARLMEPR</sequence>
<accession>A0AAP4C7L0</accession>
<dbReference type="EMBL" id="JASODW010000006">
    <property type="protein sequence ID" value="MDK6275342.1"/>
    <property type="molecule type" value="Genomic_DNA"/>
</dbReference>
<reference evidence="3" key="1">
    <citation type="submission" date="2023-05" db="EMBL/GenBank/DDBJ databases">
        <title>Cataloging the Phylogenetic Diversity of Human Bladder Bacteria.</title>
        <authorList>
            <person name="Du J."/>
        </authorList>
    </citation>
    <scope>NUCLEOTIDE SEQUENCE</scope>
    <source>
        <strain evidence="3">UMB9978</strain>
    </source>
</reference>